<dbReference type="VEuPathDB" id="FungiDB:CHGG_05365"/>
<dbReference type="HOGENOM" id="CLU_685116_0_0_1"/>
<feature type="region of interest" description="Disordered" evidence="1">
    <location>
        <begin position="28"/>
        <end position="56"/>
    </location>
</feature>
<accession>Q2H7K0</accession>
<gene>
    <name evidence="2" type="ORF">CHGG_05365</name>
</gene>
<dbReference type="EMBL" id="CH408031">
    <property type="protein sequence ID" value="EAQ88746.1"/>
    <property type="molecule type" value="Genomic_DNA"/>
</dbReference>
<dbReference type="RefSeq" id="XP_001221460.1">
    <property type="nucleotide sequence ID" value="XM_001221459.1"/>
</dbReference>
<proteinExistence type="predicted"/>
<organism evidence="2 3">
    <name type="scientific">Chaetomium globosum (strain ATCC 6205 / CBS 148.51 / DSM 1962 / NBRC 6347 / NRRL 1970)</name>
    <name type="common">Soil fungus</name>
    <dbReference type="NCBI Taxonomy" id="306901"/>
    <lineage>
        <taxon>Eukaryota</taxon>
        <taxon>Fungi</taxon>
        <taxon>Dikarya</taxon>
        <taxon>Ascomycota</taxon>
        <taxon>Pezizomycotina</taxon>
        <taxon>Sordariomycetes</taxon>
        <taxon>Sordariomycetidae</taxon>
        <taxon>Sordariales</taxon>
        <taxon>Chaetomiaceae</taxon>
        <taxon>Chaetomium</taxon>
    </lineage>
</organism>
<protein>
    <submittedName>
        <fullName evidence="2">Uncharacterized protein</fullName>
    </submittedName>
</protein>
<dbReference type="InParanoid" id="Q2H7K0"/>
<evidence type="ECO:0000313" key="3">
    <source>
        <dbReference type="Proteomes" id="UP000001056"/>
    </source>
</evidence>
<sequence length="402" mass="45946">MFHEQDGPDENTFMLIYVTHRTIQDNNANDASMDFFPPTNQRPQRSTTTATMPTRTPAQARVTDYDPAYHTFRFEMLAVLSRIHKASSNLCELCESTLMQQVHHTYTALLTTINPPPPPPDAPGSRVRRALFNPNTSFPELRTTANPHPTMIEDALDTLLFHDPSASETILDRLFEPLYQPHHDTPNLLQTQIWYCFAGEYTLVDAVQGRSIADFARMHLQLLTNLTGGRARDGGRVYLCAAATDPASRYKCFGGRVHEGYPFAGDVERQTACAMEAVERKMDGAVWALVREGLYERRWPEGLDDERDWLVVLRAVEQAEWFKEKIRRLGELMRYRDVKHRYEKAAEEWRAGREARRAAVLAGREGEVDGIVGTLNMLDGMKKRLLQQEWHVADPVHEYGDE</sequence>
<reference evidence="3" key="1">
    <citation type="journal article" date="2015" name="Genome Announc.">
        <title>Draft genome sequence of the cellulolytic fungus Chaetomium globosum.</title>
        <authorList>
            <person name="Cuomo C.A."/>
            <person name="Untereiner W.A."/>
            <person name="Ma L.-J."/>
            <person name="Grabherr M."/>
            <person name="Birren B.W."/>
        </authorList>
    </citation>
    <scope>NUCLEOTIDE SEQUENCE [LARGE SCALE GENOMIC DNA]</scope>
    <source>
        <strain evidence="3">ATCC 6205 / CBS 148.51 / DSM 1962 / NBRC 6347 / NRRL 1970</strain>
    </source>
</reference>
<keyword evidence="3" id="KW-1185">Reference proteome</keyword>
<evidence type="ECO:0000256" key="1">
    <source>
        <dbReference type="SAM" id="MobiDB-lite"/>
    </source>
</evidence>
<dbReference type="GeneID" id="4390418"/>
<name>Q2H7K0_CHAGB</name>
<dbReference type="Proteomes" id="UP000001056">
    <property type="component" value="Unassembled WGS sequence"/>
</dbReference>
<evidence type="ECO:0000313" key="2">
    <source>
        <dbReference type="EMBL" id="EAQ88746.1"/>
    </source>
</evidence>
<dbReference type="AlphaFoldDB" id="Q2H7K0"/>
<feature type="compositionally biased region" description="Low complexity" evidence="1">
    <location>
        <begin position="43"/>
        <end position="56"/>
    </location>
</feature>
<dbReference type="OrthoDB" id="10373475at2759"/>